<dbReference type="Pfam" id="PF22939">
    <property type="entry name" value="WHD_GPIID"/>
    <property type="match status" value="1"/>
</dbReference>
<evidence type="ECO:0000256" key="1">
    <source>
        <dbReference type="ARBA" id="ARBA00022737"/>
    </source>
</evidence>
<dbReference type="InterPro" id="IPR056884">
    <property type="entry name" value="NPHP3-like_N"/>
</dbReference>
<sequence length="1290" mass="145462">MSPPSTLNTNGDDEQIYRSAVNCGVLFEQLLKQSSQNSGQHFAALRDHHLRFEHWTEYVGALAEEQASLDDRLKPYPEVRDLVLQMLQMLESNLHHVLQFEPNATTVVKPIDDPTGDRGRPNPKIGAHGTVKLTPEGATRLSASLAVQAALKAVQEAIDRLQRLAIIIRRSSTVTIASRVKNFALKTDAAENAEFNKLVLIRINAILPGISESLASQLLESISHRRLRLLYQRRHQKKLGRRRPGRSNQTLPREAEGEKLKLDSPQRPAMPEAGTGESVRQASVYTKSQANSDTAHSSFNLSAFYRYQSRAASTQSDNITVTSVTQGCSYPRPPKLQEGARTARCDWCYEEISTSELQTSGWWRSHFKKDLEPYVCISEDCVDPPVYFTSFLAWRKHMEQVHMVDWARRVHSPNIWYCDLGPDEYEEFGSASQLRQHITSKHTTSKHTTAFTDAQLDRKLARSVLPSPRKENTCPLCHQDVLKIYAQQAENEAKEKIKAKSSNEAKKARVQAPDGDASSDEEPLVHQSRVSAGSERSPSNAAQDDLAAANRQKVAIHVASHLKSLSLLSIRYIDDDSASEKSEGAALGVNTDESDQDRLSVIAHSDGPLEFQDIPPDERLLSDESLSFEKGSKDGNPPSESFQKQGFRVPKQRSSLPDREANAPSIFEMRKAREDIQAWREETQSQVLREETEQSAKQFEAITSWLKINESDQVAIFDLISSEAAEYQGTCGWIMKNPKIRSWFQNKPDTPTLWLQGSVGTGKSVLCTQLANFMRASDMFIVHHFCTYLYSSSTEYDQILKSLLLQLVRKDADLIAHVYETFVLEKKSPTTAILETLFQTLLSNMSIQPGQEEYAWVLIDGLDECEPEKQTRLIRLINQVTSRPSLPGNTVCKVFISSRAPSNALQSLRRKQIVSLIDERASLHEAIKQYVGERLRPLSTKLRQLDIGETEIDDIREVIVGKADGMFLYARLVMDYLASNIFFSSHELMQSVNQLPQKLAEFYRKILTKILVQLDARSVDRIRCILGWVAFAKRPLQKLEFLSAITFSLGDPGVDRLAPKYILDICGTLIEERTDSTLSFIHLSVKEFLQSSSSNIVIDKQRALHEHGVATVTCLLSGLRVFGAQVPEHERLLRIGRGLHGLHVYATEYWTEYLLSCAGTHDLNSQLMSLACQLADEVENSGFAITTEHDPELPGFDERLSFLKQYPTLHKCVERALKVRSLKNLEARVREDSGPKEAAKDSKTHFMKEGISMMLESYQDVVMSLLNLDHCPVSPSIYNQERDSQDWAWQ</sequence>
<dbReference type="InterPro" id="IPR007111">
    <property type="entry name" value="NACHT_NTPase"/>
</dbReference>
<dbReference type="InterPro" id="IPR054471">
    <property type="entry name" value="GPIID_WHD"/>
</dbReference>
<feature type="compositionally biased region" description="Polar residues" evidence="2">
    <location>
        <begin position="528"/>
        <end position="542"/>
    </location>
</feature>
<proteinExistence type="predicted"/>
<dbReference type="Pfam" id="PF24883">
    <property type="entry name" value="NPHP3_N"/>
    <property type="match status" value="1"/>
</dbReference>
<feature type="compositionally biased region" description="Basic and acidic residues" evidence="2">
    <location>
        <begin position="253"/>
        <end position="264"/>
    </location>
</feature>
<feature type="region of interest" description="Disordered" evidence="2">
    <location>
        <begin position="495"/>
        <end position="546"/>
    </location>
</feature>
<dbReference type="PANTHER" id="PTHR10039:SF14">
    <property type="entry name" value="NACHT DOMAIN-CONTAINING PROTEIN"/>
    <property type="match status" value="1"/>
</dbReference>
<evidence type="ECO:0000313" key="5">
    <source>
        <dbReference type="Proteomes" id="UP000287124"/>
    </source>
</evidence>
<name>A0A430LYX9_9HYPO</name>
<dbReference type="PANTHER" id="PTHR10039">
    <property type="entry name" value="AMELOGENIN"/>
    <property type="match status" value="1"/>
</dbReference>
<organism evidence="4 5">
    <name type="scientific">Fusarium euwallaceae</name>
    <dbReference type="NCBI Taxonomy" id="1147111"/>
    <lineage>
        <taxon>Eukaryota</taxon>
        <taxon>Fungi</taxon>
        <taxon>Dikarya</taxon>
        <taxon>Ascomycota</taxon>
        <taxon>Pezizomycotina</taxon>
        <taxon>Sordariomycetes</taxon>
        <taxon>Hypocreomycetidae</taxon>
        <taxon>Hypocreales</taxon>
        <taxon>Nectriaceae</taxon>
        <taxon>Fusarium</taxon>
        <taxon>Fusarium solani species complex</taxon>
    </lineage>
</organism>
<dbReference type="InterPro" id="IPR027417">
    <property type="entry name" value="P-loop_NTPase"/>
</dbReference>
<reference evidence="4 5" key="1">
    <citation type="submission" date="2017-06" db="EMBL/GenBank/DDBJ databases">
        <title>Comparative genomic analysis of Ambrosia Fusariam Clade fungi.</title>
        <authorList>
            <person name="Stajich J.E."/>
            <person name="Carrillo J."/>
            <person name="Kijimoto T."/>
            <person name="Eskalen A."/>
            <person name="O'Donnell K."/>
            <person name="Kasson M."/>
        </authorList>
    </citation>
    <scope>NUCLEOTIDE SEQUENCE [LARGE SCALE GENOMIC DNA]</scope>
    <source>
        <strain evidence="4 5">UCR1854</strain>
    </source>
</reference>
<evidence type="ECO:0000256" key="2">
    <source>
        <dbReference type="SAM" id="MobiDB-lite"/>
    </source>
</evidence>
<dbReference type="Proteomes" id="UP000287124">
    <property type="component" value="Unassembled WGS sequence"/>
</dbReference>
<gene>
    <name evidence="4" type="ORF">BHE90_004564</name>
</gene>
<dbReference type="PROSITE" id="PS50837">
    <property type="entry name" value="NACHT"/>
    <property type="match status" value="1"/>
</dbReference>
<feature type="compositionally biased region" description="Polar residues" evidence="2">
    <location>
        <begin position="278"/>
        <end position="289"/>
    </location>
</feature>
<keyword evidence="1" id="KW-0677">Repeat</keyword>
<comment type="caution">
    <text evidence="4">The sequence shown here is derived from an EMBL/GenBank/DDBJ whole genome shotgun (WGS) entry which is preliminary data.</text>
</comment>
<feature type="compositionally biased region" description="Basic residues" evidence="2">
    <location>
        <begin position="233"/>
        <end position="245"/>
    </location>
</feature>
<feature type="domain" description="NACHT" evidence="3">
    <location>
        <begin position="751"/>
        <end position="899"/>
    </location>
</feature>
<feature type="compositionally biased region" description="Basic and acidic residues" evidence="2">
    <location>
        <begin position="495"/>
        <end position="507"/>
    </location>
</feature>
<protein>
    <recommendedName>
        <fullName evidence="3">NACHT domain-containing protein</fullName>
    </recommendedName>
</protein>
<dbReference type="SUPFAM" id="SSF52540">
    <property type="entry name" value="P-loop containing nucleoside triphosphate hydrolases"/>
    <property type="match status" value="1"/>
</dbReference>
<accession>A0A430LYX9</accession>
<evidence type="ECO:0000313" key="4">
    <source>
        <dbReference type="EMBL" id="RTE80926.1"/>
    </source>
</evidence>
<dbReference type="Gene3D" id="3.40.50.300">
    <property type="entry name" value="P-loop containing nucleotide triphosphate hydrolases"/>
    <property type="match status" value="1"/>
</dbReference>
<keyword evidence="5" id="KW-1185">Reference proteome</keyword>
<feature type="region of interest" description="Disordered" evidence="2">
    <location>
        <begin position="627"/>
        <end position="662"/>
    </location>
</feature>
<dbReference type="EMBL" id="MIKF01000049">
    <property type="protein sequence ID" value="RTE80926.1"/>
    <property type="molecule type" value="Genomic_DNA"/>
</dbReference>
<feature type="region of interest" description="Disordered" evidence="2">
    <location>
        <begin position="233"/>
        <end position="289"/>
    </location>
</feature>
<evidence type="ECO:0000259" key="3">
    <source>
        <dbReference type="PROSITE" id="PS50837"/>
    </source>
</evidence>